<feature type="region of interest" description="Disordered" evidence="1">
    <location>
        <begin position="1"/>
        <end position="43"/>
    </location>
</feature>
<reference evidence="2 3" key="1">
    <citation type="journal article" date="2015" name="J. Microbiol.">
        <title>Sphingosinicella ginsenosidimutans sp. nov., with ginsenoside converting activity.</title>
        <authorList>
            <person name="Kim J.K."/>
            <person name="Kang M.S."/>
            <person name="Park S.C."/>
            <person name="Kim K.M."/>
            <person name="Choi K."/>
            <person name="Yoon M.H."/>
            <person name="Im W.T."/>
        </authorList>
    </citation>
    <scope>NUCLEOTIDE SEQUENCE [LARGE SCALE GENOMIC DNA]</scope>
    <source>
        <strain evidence="2 3">BS-11</strain>
    </source>
</reference>
<comment type="caution">
    <text evidence="2">The sequence shown here is derived from an EMBL/GenBank/DDBJ whole genome shotgun (WGS) entry which is preliminary data.</text>
</comment>
<evidence type="ECO:0000313" key="3">
    <source>
        <dbReference type="Proteomes" id="UP000321249"/>
    </source>
</evidence>
<accession>A0A5C6TS47</accession>
<dbReference type="RefSeq" id="WP_147042411.1">
    <property type="nucleotide sequence ID" value="NZ_BAABIR010000002.1"/>
</dbReference>
<sequence>MNTDEKGIAPPRSARPNPRSDDSRPSKRRPKLGLFGPKPDQAGMLGAGELQRIVAAVIG</sequence>
<protein>
    <submittedName>
        <fullName evidence="2">Uncharacterized protein</fullName>
    </submittedName>
</protein>
<name>A0A5C6TS47_9SPHN</name>
<gene>
    <name evidence="2" type="ORF">FRZ32_04610</name>
</gene>
<keyword evidence="3" id="KW-1185">Reference proteome</keyword>
<evidence type="ECO:0000256" key="1">
    <source>
        <dbReference type="SAM" id="MobiDB-lite"/>
    </source>
</evidence>
<proteinExistence type="predicted"/>
<dbReference type="Proteomes" id="UP000321249">
    <property type="component" value="Unassembled WGS sequence"/>
</dbReference>
<evidence type="ECO:0000313" key="2">
    <source>
        <dbReference type="EMBL" id="TXC63010.1"/>
    </source>
</evidence>
<dbReference type="EMBL" id="VOQQ01000001">
    <property type="protein sequence ID" value="TXC63010.1"/>
    <property type="molecule type" value="Genomic_DNA"/>
</dbReference>
<dbReference type="AlphaFoldDB" id="A0A5C6TS47"/>
<organism evidence="2 3">
    <name type="scientific">Allosphingosinicella ginsenosidimutans</name>
    <dbReference type="NCBI Taxonomy" id="1176539"/>
    <lineage>
        <taxon>Bacteria</taxon>
        <taxon>Pseudomonadati</taxon>
        <taxon>Pseudomonadota</taxon>
        <taxon>Alphaproteobacteria</taxon>
        <taxon>Sphingomonadales</taxon>
        <taxon>Sphingomonadaceae</taxon>
        <taxon>Allosphingosinicella</taxon>
    </lineage>
</organism>